<reference evidence="3" key="1">
    <citation type="journal article" date="2020" name="Stud. Mycol.">
        <title>101 Dothideomycetes genomes: a test case for predicting lifestyles and emergence of pathogens.</title>
        <authorList>
            <person name="Haridas S."/>
            <person name="Albert R."/>
            <person name="Binder M."/>
            <person name="Bloem J."/>
            <person name="Labutti K."/>
            <person name="Salamov A."/>
            <person name="Andreopoulos B."/>
            <person name="Baker S."/>
            <person name="Barry K."/>
            <person name="Bills G."/>
            <person name="Bluhm B."/>
            <person name="Cannon C."/>
            <person name="Castanera R."/>
            <person name="Culley D."/>
            <person name="Daum C."/>
            <person name="Ezra D."/>
            <person name="Gonzalez J."/>
            <person name="Henrissat B."/>
            <person name="Kuo A."/>
            <person name="Liang C."/>
            <person name="Lipzen A."/>
            <person name="Lutzoni F."/>
            <person name="Magnuson J."/>
            <person name="Mondo S."/>
            <person name="Nolan M."/>
            <person name="Ohm R."/>
            <person name="Pangilinan J."/>
            <person name="Park H.-J."/>
            <person name="Ramirez L."/>
            <person name="Alfaro M."/>
            <person name="Sun H."/>
            <person name="Tritt A."/>
            <person name="Yoshinaga Y."/>
            <person name="Zwiers L.-H."/>
            <person name="Turgeon B."/>
            <person name="Goodwin S."/>
            <person name="Spatafora J."/>
            <person name="Crous P."/>
            <person name="Grigoriev I."/>
        </authorList>
    </citation>
    <scope>NUCLEOTIDE SEQUENCE</scope>
    <source>
        <strain evidence="3">CBS 269.34</strain>
    </source>
</reference>
<feature type="compositionally biased region" description="Basic and acidic residues" evidence="1">
    <location>
        <begin position="12"/>
        <end position="40"/>
    </location>
</feature>
<dbReference type="AlphaFoldDB" id="A0A6A6QIP9"/>
<feature type="transmembrane region" description="Helical" evidence="2">
    <location>
        <begin position="110"/>
        <end position="131"/>
    </location>
</feature>
<dbReference type="Proteomes" id="UP000799750">
    <property type="component" value="Unassembled WGS sequence"/>
</dbReference>
<name>A0A6A6QIP9_9PEZI</name>
<dbReference type="OrthoDB" id="5358884at2759"/>
<evidence type="ECO:0000256" key="2">
    <source>
        <dbReference type="SAM" id="Phobius"/>
    </source>
</evidence>
<evidence type="ECO:0000313" key="4">
    <source>
        <dbReference type="Proteomes" id="UP000799750"/>
    </source>
</evidence>
<evidence type="ECO:0008006" key="5">
    <source>
        <dbReference type="Google" id="ProtNLM"/>
    </source>
</evidence>
<proteinExistence type="predicted"/>
<sequence>MEGLGSQCYGFRESREPVEDLRQSRGSQRREPLDESHRRWESSRAFYQQALIVFSEDSGLHNYKPSKPSIDAPQVYSVAGLEYNEQSPPPFDECDIPVEKRILGLRKTTFWLLLTLALVVFGAAMGGGIHLPPPPTVTATRIPITITITNIFLCTRHLQTPRTLHYSPNRHLLPAASHAFIEHLLLHDTDGACAFRCTNGTSMSGYGVIAAIVTYSLQDCMDACSSMNHLTRQTLCVEFTIGADLGYAITHLQPAADCWLVASSTSSGGCEKCASGRLCKDEVGCEEVF</sequence>
<feature type="region of interest" description="Disordered" evidence="1">
    <location>
        <begin position="1"/>
        <end position="40"/>
    </location>
</feature>
<keyword evidence="2" id="KW-0472">Membrane</keyword>
<protein>
    <recommendedName>
        <fullName evidence="5">Apple domain-containing protein</fullName>
    </recommendedName>
</protein>
<keyword evidence="4" id="KW-1185">Reference proteome</keyword>
<evidence type="ECO:0000256" key="1">
    <source>
        <dbReference type="SAM" id="MobiDB-lite"/>
    </source>
</evidence>
<accession>A0A6A6QIP9</accession>
<gene>
    <name evidence="3" type="ORF">BU16DRAFT_565232</name>
</gene>
<keyword evidence="2" id="KW-0812">Transmembrane</keyword>
<evidence type="ECO:0000313" key="3">
    <source>
        <dbReference type="EMBL" id="KAF2491533.1"/>
    </source>
</evidence>
<organism evidence="3 4">
    <name type="scientific">Lophium mytilinum</name>
    <dbReference type="NCBI Taxonomy" id="390894"/>
    <lineage>
        <taxon>Eukaryota</taxon>
        <taxon>Fungi</taxon>
        <taxon>Dikarya</taxon>
        <taxon>Ascomycota</taxon>
        <taxon>Pezizomycotina</taxon>
        <taxon>Dothideomycetes</taxon>
        <taxon>Pleosporomycetidae</taxon>
        <taxon>Mytilinidiales</taxon>
        <taxon>Mytilinidiaceae</taxon>
        <taxon>Lophium</taxon>
    </lineage>
</organism>
<dbReference type="EMBL" id="MU004195">
    <property type="protein sequence ID" value="KAF2491533.1"/>
    <property type="molecule type" value="Genomic_DNA"/>
</dbReference>
<keyword evidence="2" id="KW-1133">Transmembrane helix</keyword>